<comment type="caution">
    <text evidence="8">The sequence shown here is derived from an EMBL/GenBank/DDBJ whole genome shotgun (WGS) entry which is preliminary data.</text>
</comment>
<gene>
    <name evidence="8" type="ORF">FGK64_12910</name>
</gene>
<protein>
    <submittedName>
        <fullName evidence="8">SPASM domain-containing protein</fullName>
    </submittedName>
</protein>
<keyword evidence="3" id="KW-0949">S-adenosyl-L-methionine</keyword>
<keyword evidence="2" id="KW-0004">4Fe-4S</keyword>
<reference evidence="8 9" key="1">
    <citation type="submission" date="2019-05" db="EMBL/GenBank/DDBJ databases">
        <title>Marivita sp. nov. isolated from sea sediment.</title>
        <authorList>
            <person name="Kim W."/>
        </authorList>
    </citation>
    <scope>NUCLEOTIDE SEQUENCE [LARGE SCALE GENOMIC DNA]</scope>
    <source>
        <strain evidence="8 9">CAU 1492</strain>
    </source>
</reference>
<dbReference type="PANTHER" id="PTHR43787:SF3">
    <property type="entry name" value="ARYLSULFATASE REGULATORY PROTEIN"/>
    <property type="match status" value="1"/>
</dbReference>
<keyword evidence="6" id="KW-0411">Iron-sulfur</keyword>
<dbReference type="EMBL" id="VCPC01000002">
    <property type="protein sequence ID" value="TMV13624.1"/>
    <property type="molecule type" value="Genomic_DNA"/>
</dbReference>
<evidence type="ECO:0000259" key="7">
    <source>
        <dbReference type="PROSITE" id="PS51918"/>
    </source>
</evidence>
<dbReference type="InterPro" id="IPR013785">
    <property type="entry name" value="Aldolase_TIM"/>
</dbReference>
<dbReference type="InterPro" id="IPR007197">
    <property type="entry name" value="rSAM"/>
</dbReference>
<dbReference type="Proteomes" id="UP001191082">
    <property type="component" value="Unassembled WGS sequence"/>
</dbReference>
<evidence type="ECO:0000256" key="5">
    <source>
        <dbReference type="ARBA" id="ARBA00023004"/>
    </source>
</evidence>
<name>A0ABY2XCP6_9RHOB</name>
<keyword evidence="9" id="KW-1185">Reference proteome</keyword>
<evidence type="ECO:0000256" key="3">
    <source>
        <dbReference type="ARBA" id="ARBA00022691"/>
    </source>
</evidence>
<evidence type="ECO:0000256" key="2">
    <source>
        <dbReference type="ARBA" id="ARBA00022485"/>
    </source>
</evidence>
<keyword evidence="4" id="KW-0479">Metal-binding</keyword>
<dbReference type="SUPFAM" id="SSF102114">
    <property type="entry name" value="Radical SAM enzymes"/>
    <property type="match status" value="1"/>
</dbReference>
<dbReference type="InterPro" id="IPR023885">
    <property type="entry name" value="4Fe4S-binding_SPASM_dom"/>
</dbReference>
<proteinExistence type="predicted"/>
<dbReference type="PANTHER" id="PTHR43787">
    <property type="entry name" value="FEMO COFACTOR BIOSYNTHESIS PROTEIN NIFB-RELATED"/>
    <property type="match status" value="1"/>
</dbReference>
<dbReference type="Gene3D" id="3.20.20.70">
    <property type="entry name" value="Aldolase class I"/>
    <property type="match status" value="1"/>
</dbReference>
<comment type="cofactor">
    <cofactor evidence="1">
        <name>[4Fe-4S] cluster</name>
        <dbReference type="ChEBI" id="CHEBI:49883"/>
    </cofactor>
</comment>
<evidence type="ECO:0000256" key="6">
    <source>
        <dbReference type="ARBA" id="ARBA00023014"/>
    </source>
</evidence>
<organism evidence="8 9">
    <name type="scientific">Arenibacterium halophilum</name>
    <dbReference type="NCBI Taxonomy" id="2583821"/>
    <lineage>
        <taxon>Bacteria</taxon>
        <taxon>Pseudomonadati</taxon>
        <taxon>Pseudomonadota</taxon>
        <taxon>Alphaproteobacteria</taxon>
        <taxon>Rhodobacterales</taxon>
        <taxon>Paracoccaceae</taxon>
        <taxon>Arenibacterium</taxon>
    </lineage>
</organism>
<evidence type="ECO:0000313" key="8">
    <source>
        <dbReference type="EMBL" id="TMV13624.1"/>
    </source>
</evidence>
<dbReference type="SFLD" id="SFLDG01067">
    <property type="entry name" value="SPASM/twitch_domain_containing"/>
    <property type="match status" value="1"/>
</dbReference>
<dbReference type="PROSITE" id="PS51918">
    <property type="entry name" value="RADICAL_SAM"/>
    <property type="match status" value="1"/>
</dbReference>
<dbReference type="RefSeq" id="WP_138864177.1">
    <property type="nucleotide sequence ID" value="NZ_VCPC01000002.1"/>
</dbReference>
<dbReference type="CDD" id="cd01335">
    <property type="entry name" value="Radical_SAM"/>
    <property type="match status" value="1"/>
</dbReference>
<feature type="domain" description="Radical SAM core" evidence="7">
    <location>
        <begin position="96"/>
        <end position="326"/>
    </location>
</feature>
<evidence type="ECO:0000313" key="9">
    <source>
        <dbReference type="Proteomes" id="UP001191082"/>
    </source>
</evidence>
<accession>A0ABY2XCP6</accession>
<sequence>MPDGQFIEQTATETRVKPSLYTVLVPLTGARHLAYNTVSQSFSVWDARDMALWQQMETRGDVAYGADYRGFVQGGYVVNANTDERAEVKRSYDRTRTNDSHMMVTIAPTLSCNFGCHYCFQGLDKPLTKMTPKVREATKAWLMDQLEGRRSFHMTWYGGEPLMDQDTIWDVSAAAIAHCDAHGIKYTSMMISNGYKMTVPVAEKLKKARVGRVQITIDGDAAMHDSRRHLTSGRGTFDKIIDNIRQVTARRLLKVSVRVNIDGSNEAQARALLDVLQATGLGLHCGVSVYFAPVESIAENAGGCDSCLSKTDYADVENRLQELAFEKGLMALPKMPRFLGLCTAVKPNSYVVVPNGDLHKCWDTVMDSARRVGSVISAPRRTDTQTRKMWDEWTPFDNAVCAGCKLLPSCGGACAFKFIHNDYASGETGRLPCPSLKFNMAEQLFLRAKARGFVSDDDWDQERSPTVKDDGMLTGDRHTFDSIQAIHGALISQGASI</sequence>
<keyword evidence="5" id="KW-0408">Iron</keyword>
<dbReference type="NCBIfam" id="TIGR04085">
    <property type="entry name" value="rSAM_more_4Fe4S"/>
    <property type="match status" value="1"/>
</dbReference>
<dbReference type="Pfam" id="PF04055">
    <property type="entry name" value="Radical_SAM"/>
    <property type="match status" value="1"/>
</dbReference>
<dbReference type="SFLD" id="SFLDS00029">
    <property type="entry name" value="Radical_SAM"/>
    <property type="match status" value="1"/>
</dbReference>
<evidence type="ECO:0000256" key="1">
    <source>
        <dbReference type="ARBA" id="ARBA00001966"/>
    </source>
</evidence>
<evidence type="ECO:0000256" key="4">
    <source>
        <dbReference type="ARBA" id="ARBA00022723"/>
    </source>
</evidence>
<dbReference type="InterPro" id="IPR058240">
    <property type="entry name" value="rSAM_sf"/>
</dbReference>